<dbReference type="EMBL" id="CAMPGE010003444">
    <property type="protein sequence ID" value="CAI2362281.1"/>
    <property type="molecule type" value="Genomic_DNA"/>
</dbReference>
<dbReference type="AlphaFoldDB" id="A0AAD1X951"/>
<evidence type="ECO:0000313" key="1">
    <source>
        <dbReference type="EMBL" id="CAI2362281.1"/>
    </source>
</evidence>
<evidence type="ECO:0000313" key="2">
    <source>
        <dbReference type="Proteomes" id="UP001295684"/>
    </source>
</evidence>
<organism evidence="1 2">
    <name type="scientific">Euplotes crassus</name>
    <dbReference type="NCBI Taxonomy" id="5936"/>
    <lineage>
        <taxon>Eukaryota</taxon>
        <taxon>Sar</taxon>
        <taxon>Alveolata</taxon>
        <taxon>Ciliophora</taxon>
        <taxon>Intramacronucleata</taxon>
        <taxon>Spirotrichea</taxon>
        <taxon>Hypotrichia</taxon>
        <taxon>Euplotida</taxon>
        <taxon>Euplotidae</taxon>
        <taxon>Moneuplotes</taxon>
    </lineage>
</organism>
<accession>A0AAD1X951</accession>
<comment type="caution">
    <text evidence="1">The sequence shown here is derived from an EMBL/GenBank/DDBJ whole genome shotgun (WGS) entry which is preliminary data.</text>
</comment>
<protein>
    <submittedName>
        <fullName evidence="1">Uncharacterized protein</fullName>
    </submittedName>
</protein>
<gene>
    <name evidence="1" type="ORF">ECRASSUSDP1_LOCUS3603</name>
</gene>
<reference evidence="1" key="1">
    <citation type="submission" date="2023-07" db="EMBL/GenBank/DDBJ databases">
        <authorList>
            <consortium name="AG Swart"/>
            <person name="Singh M."/>
            <person name="Singh A."/>
            <person name="Seah K."/>
            <person name="Emmerich C."/>
        </authorList>
    </citation>
    <scope>NUCLEOTIDE SEQUENCE</scope>
    <source>
        <strain evidence="1">DP1</strain>
    </source>
</reference>
<sequence length="64" mass="7600">MAKNRPQVITENVGMKQKSMERQEPLNSARALLLSTSSEWKRAISRRVRSIRLYKRERSRGYIH</sequence>
<name>A0AAD1X951_EUPCR</name>
<keyword evidence="2" id="KW-1185">Reference proteome</keyword>
<proteinExistence type="predicted"/>
<dbReference type="Proteomes" id="UP001295684">
    <property type="component" value="Unassembled WGS sequence"/>
</dbReference>